<protein>
    <recommendedName>
        <fullName evidence="3">CCHC-type domain-containing protein</fullName>
    </recommendedName>
</protein>
<feature type="compositionally biased region" description="Basic and acidic residues" evidence="2">
    <location>
        <begin position="10"/>
        <end position="28"/>
    </location>
</feature>
<feature type="compositionally biased region" description="Polar residues" evidence="2">
    <location>
        <begin position="294"/>
        <end position="305"/>
    </location>
</feature>
<dbReference type="EMBL" id="CAMGYJ010000002">
    <property type="protein sequence ID" value="CAI0384324.1"/>
    <property type="molecule type" value="Genomic_DNA"/>
</dbReference>
<feature type="region of interest" description="Disordered" evidence="2">
    <location>
        <begin position="228"/>
        <end position="442"/>
    </location>
</feature>
<evidence type="ECO:0000256" key="1">
    <source>
        <dbReference type="PROSITE-ProRule" id="PRU00047"/>
    </source>
</evidence>
<accession>A0AAV0HIN4</accession>
<reference evidence="4" key="1">
    <citation type="submission" date="2022-08" db="EMBL/GenBank/DDBJ databases">
        <authorList>
            <person name="Gutierrez-Valencia J."/>
        </authorList>
    </citation>
    <scope>NUCLEOTIDE SEQUENCE</scope>
</reference>
<dbReference type="InterPro" id="IPR001878">
    <property type="entry name" value="Znf_CCHC"/>
</dbReference>
<dbReference type="PROSITE" id="PS50158">
    <property type="entry name" value="ZF_CCHC"/>
    <property type="match status" value="1"/>
</dbReference>
<proteinExistence type="predicted"/>
<dbReference type="PANTHER" id="PTHR31286">
    <property type="entry name" value="GLYCINE-RICH CELL WALL STRUCTURAL PROTEIN 1.8-LIKE"/>
    <property type="match status" value="1"/>
</dbReference>
<feature type="domain" description="CCHC-type" evidence="3">
    <location>
        <begin position="201"/>
        <end position="216"/>
    </location>
</feature>
<evidence type="ECO:0000256" key="2">
    <source>
        <dbReference type="SAM" id="MobiDB-lite"/>
    </source>
</evidence>
<sequence>MPVATPTGRPPDEQHHLSGDTLQPDHEKTGLRSPLLAIAPAAAVPSDSLVEQMDVTEAAELEIASDGPAVGTDRRNEMNNLSENLSPTMDPGGRTRPGHRMLRGRTRTQSLGQVQGATQQTVAENARLSRTAVHFYHKELLFTLDNLIGRSIKLDFHTQHQQRAKFARMAVEVDLSKPLVPRIRLDVYWQKVEYENLAMVCFECGRVGHTNLSCPDLDRRQGEEGKAVALPAGDATNGDTKPESNAGYGPWMVVTQKSRRNQKEQIKHGRLEAEMATSNDSNRIEERKEALSLGKSSSQNNSRIQLKQRVSAENKLEADKKGKNNEKNGKGDSKEKGKVLGHKAKLGEGLLGPHPMEASSSRPTVEDSQKINHLSPSSKATKEKRAEQNKPIGNDTGPTSHPPVATQTVSESNGTKIRVVEAQPYTPPPPRVVDPEAPSAVA</sequence>
<organism evidence="4 5">
    <name type="scientific">Linum tenue</name>
    <dbReference type="NCBI Taxonomy" id="586396"/>
    <lineage>
        <taxon>Eukaryota</taxon>
        <taxon>Viridiplantae</taxon>
        <taxon>Streptophyta</taxon>
        <taxon>Embryophyta</taxon>
        <taxon>Tracheophyta</taxon>
        <taxon>Spermatophyta</taxon>
        <taxon>Magnoliopsida</taxon>
        <taxon>eudicotyledons</taxon>
        <taxon>Gunneridae</taxon>
        <taxon>Pentapetalae</taxon>
        <taxon>rosids</taxon>
        <taxon>fabids</taxon>
        <taxon>Malpighiales</taxon>
        <taxon>Linaceae</taxon>
        <taxon>Linum</taxon>
    </lineage>
</organism>
<keyword evidence="1" id="KW-0862">Zinc</keyword>
<feature type="compositionally biased region" description="Polar residues" evidence="2">
    <location>
        <begin position="405"/>
        <end position="415"/>
    </location>
</feature>
<feature type="compositionally biased region" description="Basic and acidic residues" evidence="2">
    <location>
        <begin position="310"/>
        <end position="338"/>
    </location>
</feature>
<dbReference type="GO" id="GO:0008270">
    <property type="term" value="F:zinc ion binding"/>
    <property type="evidence" value="ECO:0007669"/>
    <property type="project" value="UniProtKB-KW"/>
</dbReference>
<evidence type="ECO:0000259" key="3">
    <source>
        <dbReference type="PROSITE" id="PS50158"/>
    </source>
</evidence>
<comment type="caution">
    <text evidence="4">The sequence shown here is derived from an EMBL/GenBank/DDBJ whole genome shotgun (WGS) entry which is preliminary data.</text>
</comment>
<feature type="region of interest" description="Disordered" evidence="2">
    <location>
        <begin position="1"/>
        <end position="28"/>
    </location>
</feature>
<dbReference type="AlphaFoldDB" id="A0AAV0HIN4"/>
<dbReference type="Proteomes" id="UP001154282">
    <property type="component" value="Unassembled WGS sequence"/>
</dbReference>
<evidence type="ECO:0000313" key="5">
    <source>
        <dbReference type="Proteomes" id="UP001154282"/>
    </source>
</evidence>
<dbReference type="PANTHER" id="PTHR31286:SF99">
    <property type="entry name" value="DUF4283 DOMAIN-CONTAINING PROTEIN"/>
    <property type="match status" value="1"/>
</dbReference>
<feature type="region of interest" description="Disordered" evidence="2">
    <location>
        <begin position="64"/>
        <end position="100"/>
    </location>
</feature>
<feature type="compositionally biased region" description="Basic and acidic residues" evidence="2">
    <location>
        <begin position="261"/>
        <end position="273"/>
    </location>
</feature>
<gene>
    <name evidence="4" type="ORF">LITE_LOCUS4358</name>
</gene>
<name>A0AAV0HIN4_9ROSI</name>
<keyword evidence="1" id="KW-0863">Zinc-finger</keyword>
<feature type="non-terminal residue" evidence="4">
    <location>
        <position position="442"/>
    </location>
</feature>
<evidence type="ECO:0000313" key="4">
    <source>
        <dbReference type="EMBL" id="CAI0384324.1"/>
    </source>
</evidence>
<keyword evidence="1" id="KW-0479">Metal-binding</keyword>
<dbReference type="InterPro" id="IPR040256">
    <property type="entry name" value="At4g02000-like"/>
</dbReference>
<dbReference type="GO" id="GO:0003676">
    <property type="term" value="F:nucleic acid binding"/>
    <property type="evidence" value="ECO:0007669"/>
    <property type="project" value="InterPro"/>
</dbReference>
<keyword evidence="5" id="KW-1185">Reference proteome</keyword>
<feature type="compositionally biased region" description="Polar residues" evidence="2">
    <location>
        <begin position="78"/>
        <end position="87"/>
    </location>
</feature>